<dbReference type="Gene3D" id="3.20.20.370">
    <property type="entry name" value="Glycoside hydrolase/deacetylase"/>
    <property type="match status" value="1"/>
</dbReference>
<dbReference type="Proteomes" id="UP000017148">
    <property type="component" value="Unassembled WGS sequence"/>
</dbReference>
<evidence type="ECO:0000259" key="2">
    <source>
        <dbReference type="PROSITE" id="PS51677"/>
    </source>
</evidence>
<dbReference type="PROSITE" id="PS51677">
    <property type="entry name" value="NODB"/>
    <property type="match status" value="1"/>
</dbReference>
<protein>
    <submittedName>
        <fullName evidence="3">Polysaccharide deacetylase</fullName>
    </submittedName>
</protein>
<dbReference type="STRING" id="1313304.CALK_0362"/>
<sequence length="584" mass="65322">MKRLDPEARVTFYINGDQVNDETIPVMRRATAEGHDVDNHGYYHYSHGGAHSDSRDDQGNQVILETPEEARENIQRNSELIYDITGYWPFSFRAPFFEWGSQLEGLDRKLNMPFVHAIYDTNDWSVSNQEDPEGMAAELLSSDRVRCGTIILMHDAPAGRRQGTVDALQHFIPQLVERGYVFVTVRELFAMKQMQPELFIPRDTWNPNPRVPFDADDNSGRYSHVDFWPDHDTWWENDWWTNPTPPWERDLDDDSGDSDDEITTYTIQVDGGSASAVRAQEGEIVDLTVGTAPEGKRFLEWRVVSGDISITDNSFEVGTSNVVIEAVWESIGGDDDSYIALLPWEWAQWDGYADTTSSVEIHSDGTEGDLVADLNRGESNSYLGLLLWLEESVDFSDATGMEVTYSADRDFRLVLSDTTSYEDGGWEPCGVVLPAGQERTATLSIEDVRKGLPSVSPEGVKGITFYHTDNGEELTLTVTSMRLFGAEFLTDEETSRISTDHQRVRDSEISIAGISGTRLNLNVPAAGTYTVTIHSVDGKLLSLREVKLSRGENAVGLDNTMARGPAIVRVQGSNIQAVKRTIVR</sequence>
<dbReference type="AlphaFoldDB" id="U7DAY7"/>
<dbReference type="InterPro" id="IPR011330">
    <property type="entry name" value="Glyco_hydro/deAcase_b/a-brl"/>
</dbReference>
<gene>
    <name evidence="3" type="ORF">CALK_0362</name>
</gene>
<dbReference type="InterPro" id="IPR050248">
    <property type="entry name" value="Polysacc_deacetylase_ArnD"/>
</dbReference>
<feature type="domain" description="NodB homology" evidence="2">
    <location>
        <begin position="1"/>
        <end position="183"/>
    </location>
</feature>
<organism evidence="3 4">
    <name type="scientific">Chitinivibrio alkaliphilus ACht1</name>
    <dbReference type="NCBI Taxonomy" id="1313304"/>
    <lineage>
        <taxon>Bacteria</taxon>
        <taxon>Pseudomonadati</taxon>
        <taxon>Fibrobacterota</taxon>
        <taxon>Chitinivibrionia</taxon>
        <taxon>Chitinivibrionales</taxon>
        <taxon>Chitinivibrionaceae</taxon>
        <taxon>Chitinivibrio</taxon>
    </lineage>
</organism>
<dbReference type="PANTHER" id="PTHR10587">
    <property type="entry name" value="GLYCOSYL TRANSFERASE-RELATED"/>
    <property type="match status" value="1"/>
</dbReference>
<comment type="caution">
    <text evidence="3">The sequence shown here is derived from an EMBL/GenBank/DDBJ whole genome shotgun (WGS) entry which is preliminary data.</text>
</comment>
<accession>U7DAY7</accession>
<name>U7DAY7_9BACT</name>
<keyword evidence="4" id="KW-1185">Reference proteome</keyword>
<dbReference type="GO" id="GO:0016810">
    <property type="term" value="F:hydrolase activity, acting on carbon-nitrogen (but not peptide) bonds"/>
    <property type="evidence" value="ECO:0007669"/>
    <property type="project" value="InterPro"/>
</dbReference>
<evidence type="ECO:0000313" key="4">
    <source>
        <dbReference type="Proteomes" id="UP000017148"/>
    </source>
</evidence>
<dbReference type="Pfam" id="PF01522">
    <property type="entry name" value="Polysacc_deac_1"/>
    <property type="match status" value="1"/>
</dbReference>
<proteinExistence type="predicted"/>
<dbReference type="InterPro" id="IPR002509">
    <property type="entry name" value="NODB_dom"/>
</dbReference>
<dbReference type="eggNOG" id="COG0726">
    <property type="taxonomic scope" value="Bacteria"/>
</dbReference>
<dbReference type="SUPFAM" id="SSF88713">
    <property type="entry name" value="Glycoside hydrolase/deacetylase"/>
    <property type="match status" value="1"/>
</dbReference>
<dbReference type="EMBL" id="ASJR01000002">
    <property type="protein sequence ID" value="ERP39192.1"/>
    <property type="molecule type" value="Genomic_DNA"/>
</dbReference>
<feature type="region of interest" description="Disordered" evidence="1">
    <location>
        <begin position="38"/>
        <end position="58"/>
    </location>
</feature>
<evidence type="ECO:0000313" key="3">
    <source>
        <dbReference type="EMBL" id="ERP39192.1"/>
    </source>
</evidence>
<reference evidence="3 4" key="1">
    <citation type="journal article" date="2013" name="Environ. Microbiol.">
        <title>Genome analysis of Chitinivibrio alkaliphilus gen. nov., sp. nov., a novel extremely haloalkaliphilic anaerobic chitinolytic bacterium from the candidate phylum Termite Group 3.</title>
        <authorList>
            <person name="Sorokin D.Y."/>
            <person name="Gumerov V.M."/>
            <person name="Rakitin A.L."/>
            <person name="Beletsky A.V."/>
            <person name="Damste J.S."/>
            <person name="Muyzer G."/>
            <person name="Mardanov A.V."/>
            <person name="Ravin N.V."/>
        </authorList>
    </citation>
    <scope>NUCLEOTIDE SEQUENCE [LARGE SCALE GENOMIC DNA]</scope>
    <source>
        <strain evidence="3 4">ACht1</strain>
    </source>
</reference>
<dbReference type="GO" id="GO:0005975">
    <property type="term" value="P:carbohydrate metabolic process"/>
    <property type="evidence" value="ECO:0007669"/>
    <property type="project" value="InterPro"/>
</dbReference>
<evidence type="ECO:0000256" key="1">
    <source>
        <dbReference type="SAM" id="MobiDB-lite"/>
    </source>
</evidence>